<evidence type="ECO:0000256" key="3">
    <source>
        <dbReference type="PIRSR" id="PIRSR004848-1"/>
    </source>
</evidence>
<comment type="cofactor">
    <cofactor evidence="3">
        <name>pyridoxal 5'-phosphate</name>
        <dbReference type="ChEBI" id="CHEBI:597326"/>
    </cofactor>
</comment>
<feature type="domain" description="Alanine racemase N-terminal" evidence="5">
    <location>
        <begin position="9"/>
        <end position="221"/>
    </location>
</feature>
<gene>
    <name evidence="6" type="ORF">HG542_19815</name>
</gene>
<dbReference type="InterPro" id="IPR029066">
    <property type="entry name" value="PLP-binding_barrel"/>
</dbReference>
<evidence type="ECO:0000313" key="6">
    <source>
        <dbReference type="EMBL" id="NVK79903.1"/>
    </source>
</evidence>
<reference evidence="6 7" key="1">
    <citation type="submission" date="2020-04" db="EMBL/GenBank/DDBJ databases">
        <title>Draft Genome Sequence of Streptomyces morookaense DSM 40503, an 8-azaguanine-producing strain.</title>
        <authorList>
            <person name="Qi J."/>
            <person name="Gao J.-M."/>
        </authorList>
    </citation>
    <scope>NUCLEOTIDE SEQUENCE [LARGE SCALE GENOMIC DNA]</scope>
    <source>
        <strain evidence="6 7">DSM 40503</strain>
    </source>
</reference>
<comment type="caution">
    <text evidence="6">The sequence shown here is derived from an EMBL/GenBank/DDBJ whole genome shotgun (WGS) entry which is preliminary data.</text>
</comment>
<comment type="function">
    <text evidence="2">Pyridoxal 5'-phosphate (PLP)-binding protein, which is involved in PLP homeostasis.</text>
</comment>
<dbReference type="PIRSF" id="PIRSF004848">
    <property type="entry name" value="YBL036c_PLPDEIII"/>
    <property type="match status" value="1"/>
</dbReference>
<dbReference type="InterPro" id="IPR011078">
    <property type="entry name" value="PyrdxlP_homeostasis"/>
</dbReference>
<protein>
    <recommendedName>
        <fullName evidence="2">Pyridoxal phosphate homeostasis protein</fullName>
        <shortName evidence="2">PLP homeostasis protein</shortName>
    </recommendedName>
</protein>
<dbReference type="EMBL" id="JABBXF010000044">
    <property type="protein sequence ID" value="NVK79903.1"/>
    <property type="molecule type" value="Genomic_DNA"/>
</dbReference>
<name>A0A7Y7B6E7_STRMO</name>
<dbReference type="InterPro" id="IPR001608">
    <property type="entry name" value="Ala_racemase_N"/>
</dbReference>
<accession>A0A7Y7B6E7</accession>
<keyword evidence="1 2" id="KW-0663">Pyridoxal phosphate</keyword>
<dbReference type="CDD" id="cd00635">
    <property type="entry name" value="PLPDE_III_YBL036c_like"/>
    <property type="match status" value="1"/>
</dbReference>
<evidence type="ECO:0000313" key="7">
    <source>
        <dbReference type="Proteomes" id="UP000587462"/>
    </source>
</evidence>
<dbReference type="FunFam" id="3.20.20.10:FF:000018">
    <property type="entry name" value="Pyridoxal phosphate homeostasis protein"/>
    <property type="match status" value="1"/>
</dbReference>
<dbReference type="NCBIfam" id="TIGR00044">
    <property type="entry name" value="YggS family pyridoxal phosphate-dependent enzyme"/>
    <property type="match status" value="1"/>
</dbReference>
<sequence length="225" mass="23495">MTGPGERLTAVAGRLREACERAGRPADGVALIAVSKFHPAEAVLDALATGHRCFGESRVQEAQAKWPALRERCPDAELHLIGSLQTNKAAAAVGIFDVIHSVDRPRLAAGLAAAMERTGRRPRCLIQVDTGAEEQKGGVAPAALAALVKECRDVCELPLTGLMCIPPAGEDPVPHFRLLRSLAAEHGLAELSMGMSADFGTAVAEGATMVRVGSAVFGPRPRPGA</sequence>
<dbReference type="Gene3D" id="3.20.20.10">
    <property type="entry name" value="Alanine racemase"/>
    <property type="match status" value="1"/>
</dbReference>
<evidence type="ECO:0000256" key="2">
    <source>
        <dbReference type="HAMAP-Rule" id="MF_02087"/>
    </source>
</evidence>
<keyword evidence="7" id="KW-1185">Reference proteome</keyword>
<feature type="modified residue" description="N6-(pyridoxal phosphate)lysine" evidence="2 3">
    <location>
        <position position="36"/>
    </location>
</feature>
<dbReference type="AlphaFoldDB" id="A0A7Y7B6E7"/>
<dbReference type="PANTHER" id="PTHR10146:SF14">
    <property type="entry name" value="PYRIDOXAL PHOSPHATE HOMEOSTASIS PROTEIN"/>
    <property type="match status" value="1"/>
</dbReference>
<evidence type="ECO:0000256" key="1">
    <source>
        <dbReference type="ARBA" id="ARBA00022898"/>
    </source>
</evidence>
<dbReference type="Proteomes" id="UP000587462">
    <property type="component" value="Unassembled WGS sequence"/>
</dbReference>
<comment type="similarity">
    <text evidence="2 4">Belongs to the pyridoxal phosphate-binding protein YggS/PROSC family.</text>
</comment>
<organism evidence="6 7">
    <name type="scientific">Streptomyces morookaense</name>
    <name type="common">Streptoverticillium morookaense</name>
    <dbReference type="NCBI Taxonomy" id="1970"/>
    <lineage>
        <taxon>Bacteria</taxon>
        <taxon>Bacillati</taxon>
        <taxon>Actinomycetota</taxon>
        <taxon>Actinomycetes</taxon>
        <taxon>Kitasatosporales</taxon>
        <taxon>Streptomycetaceae</taxon>
        <taxon>Streptomyces</taxon>
    </lineage>
</organism>
<dbReference type="PANTHER" id="PTHR10146">
    <property type="entry name" value="PROLINE SYNTHETASE CO-TRANSCRIBED BACTERIAL HOMOLOG PROTEIN"/>
    <property type="match status" value="1"/>
</dbReference>
<evidence type="ECO:0000256" key="4">
    <source>
        <dbReference type="RuleBase" id="RU004514"/>
    </source>
</evidence>
<dbReference type="Pfam" id="PF01168">
    <property type="entry name" value="Ala_racemase_N"/>
    <property type="match status" value="1"/>
</dbReference>
<proteinExistence type="inferred from homology"/>
<dbReference type="RefSeq" id="WP_171083308.1">
    <property type="nucleotide sequence ID" value="NZ_BNBU01000014.1"/>
</dbReference>
<dbReference type="SUPFAM" id="SSF51419">
    <property type="entry name" value="PLP-binding barrel"/>
    <property type="match status" value="1"/>
</dbReference>
<evidence type="ECO:0000259" key="5">
    <source>
        <dbReference type="Pfam" id="PF01168"/>
    </source>
</evidence>
<dbReference type="HAMAP" id="MF_02087">
    <property type="entry name" value="PLP_homeostasis"/>
    <property type="match status" value="1"/>
</dbReference>
<dbReference type="GO" id="GO:0030170">
    <property type="term" value="F:pyridoxal phosphate binding"/>
    <property type="evidence" value="ECO:0007669"/>
    <property type="project" value="UniProtKB-UniRule"/>
</dbReference>